<dbReference type="Pfam" id="PF00001">
    <property type="entry name" value="7tm_1"/>
    <property type="match status" value="1"/>
</dbReference>
<feature type="transmembrane region" description="Helical" evidence="5">
    <location>
        <begin position="330"/>
        <end position="350"/>
    </location>
</feature>
<feature type="transmembrane region" description="Helical" evidence="5">
    <location>
        <begin position="96"/>
        <end position="117"/>
    </location>
</feature>
<dbReference type="Proteomes" id="UP000515154">
    <property type="component" value="Linkage group LG11"/>
</dbReference>
<dbReference type="KEGG" id="osn:115217189"/>
<dbReference type="PROSITE" id="PS50262">
    <property type="entry name" value="G_PROTEIN_RECEP_F1_2"/>
    <property type="match status" value="1"/>
</dbReference>
<proteinExistence type="predicted"/>
<sequence>MECNYSFQYITENGQLWNYSEIRNLTESLCCIDDIIQHIPNIVWKSCCLSNLTHISDIIWLYFPPILILVGNVTNCLSLVILWRPKLKRNIIRNELIALALSNLFIIDFSLLLKYLYSLDINLYTENQIVCKITKWLFDPVGIFNSWLLVLISIQRVTAVMKPILMRNPNNENGSKKQIIILLTICILLESHVLYGHGLEYKTKPETNTTILITTCGIINSTYKQFYRYWVILEIFFLSYIPTLFLFTCNILIVLKLRQHYANKELFNNSTQPATINTRKMRAMQNLKLVFYTNTAFIASQAPMSLVFLIYEPWDKVNNSTNTCTFSLLYAISTMVMYCKYSSDIIYFAVISDFRKEMLKTFRCMKARNFITFTEHSSFTVQSSFVNSRRTSQPIFTENHLSDASRK</sequence>
<feature type="transmembrane region" description="Helical" evidence="5">
    <location>
        <begin position="289"/>
        <end position="310"/>
    </location>
</feature>
<evidence type="ECO:0000313" key="8">
    <source>
        <dbReference type="RefSeq" id="XP_029642683.1"/>
    </source>
</evidence>
<protein>
    <submittedName>
        <fullName evidence="8">Uncharacterized protein LOC115217189</fullName>
    </submittedName>
</protein>
<dbReference type="AlphaFoldDB" id="A0A6P7SWN7"/>
<keyword evidence="4 5" id="KW-0472">Membrane</keyword>
<dbReference type="InterPro" id="IPR052954">
    <property type="entry name" value="GPCR-Ligand_Int"/>
</dbReference>
<gene>
    <name evidence="8" type="primary">LOC115217189</name>
</gene>
<name>A0A6P7SWN7_9MOLL</name>
<evidence type="ECO:0000259" key="6">
    <source>
        <dbReference type="PROSITE" id="PS50262"/>
    </source>
</evidence>
<reference evidence="8" key="1">
    <citation type="submission" date="2025-08" db="UniProtKB">
        <authorList>
            <consortium name="RefSeq"/>
        </authorList>
    </citation>
    <scope>IDENTIFICATION</scope>
</reference>
<dbReference type="PANTHER" id="PTHR46641:SF25">
    <property type="entry name" value="CNMAMIDE RECEPTOR-RELATED"/>
    <property type="match status" value="1"/>
</dbReference>
<keyword evidence="3 5" id="KW-1133">Transmembrane helix</keyword>
<dbReference type="SUPFAM" id="SSF81321">
    <property type="entry name" value="Family A G protein-coupled receptor-like"/>
    <property type="match status" value="1"/>
</dbReference>
<comment type="subcellular location">
    <subcellularLocation>
        <location evidence="1">Membrane</location>
    </subcellularLocation>
</comment>
<feature type="domain" description="G-protein coupled receptors family 1 profile" evidence="6">
    <location>
        <begin position="74"/>
        <end position="348"/>
    </location>
</feature>
<feature type="transmembrane region" description="Helical" evidence="5">
    <location>
        <begin position="137"/>
        <end position="158"/>
    </location>
</feature>
<evidence type="ECO:0000256" key="2">
    <source>
        <dbReference type="ARBA" id="ARBA00022692"/>
    </source>
</evidence>
<evidence type="ECO:0000256" key="4">
    <source>
        <dbReference type="ARBA" id="ARBA00023136"/>
    </source>
</evidence>
<keyword evidence="2 5" id="KW-0812">Transmembrane</keyword>
<feature type="transmembrane region" description="Helical" evidence="5">
    <location>
        <begin position="59"/>
        <end position="84"/>
    </location>
</feature>
<evidence type="ECO:0000313" key="7">
    <source>
        <dbReference type="Proteomes" id="UP000515154"/>
    </source>
</evidence>
<accession>A0A6P7SWN7</accession>
<evidence type="ECO:0000256" key="1">
    <source>
        <dbReference type="ARBA" id="ARBA00004370"/>
    </source>
</evidence>
<keyword evidence="7" id="KW-1185">Reference proteome</keyword>
<dbReference type="Gene3D" id="1.20.1070.10">
    <property type="entry name" value="Rhodopsin 7-helix transmembrane proteins"/>
    <property type="match status" value="1"/>
</dbReference>
<feature type="transmembrane region" description="Helical" evidence="5">
    <location>
        <begin position="229"/>
        <end position="255"/>
    </location>
</feature>
<evidence type="ECO:0000256" key="5">
    <source>
        <dbReference type="SAM" id="Phobius"/>
    </source>
</evidence>
<dbReference type="InterPro" id="IPR017452">
    <property type="entry name" value="GPCR_Rhodpsn_7TM"/>
</dbReference>
<feature type="transmembrane region" description="Helical" evidence="5">
    <location>
        <begin position="179"/>
        <end position="198"/>
    </location>
</feature>
<dbReference type="PANTHER" id="PTHR46641">
    <property type="entry name" value="FMRFAMIDE RECEPTOR-RELATED"/>
    <property type="match status" value="1"/>
</dbReference>
<organism evidence="7 8">
    <name type="scientific">Octopus sinensis</name>
    <name type="common">East Asian common octopus</name>
    <dbReference type="NCBI Taxonomy" id="2607531"/>
    <lineage>
        <taxon>Eukaryota</taxon>
        <taxon>Metazoa</taxon>
        <taxon>Spiralia</taxon>
        <taxon>Lophotrochozoa</taxon>
        <taxon>Mollusca</taxon>
        <taxon>Cephalopoda</taxon>
        <taxon>Coleoidea</taxon>
        <taxon>Octopodiformes</taxon>
        <taxon>Octopoda</taxon>
        <taxon>Incirrata</taxon>
        <taxon>Octopodidae</taxon>
        <taxon>Octopus</taxon>
    </lineage>
</organism>
<dbReference type="RefSeq" id="XP_029642683.1">
    <property type="nucleotide sequence ID" value="XM_029786823.1"/>
</dbReference>
<dbReference type="GO" id="GO:0004930">
    <property type="term" value="F:G protein-coupled receptor activity"/>
    <property type="evidence" value="ECO:0007669"/>
    <property type="project" value="InterPro"/>
</dbReference>
<dbReference type="InterPro" id="IPR000276">
    <property type="entry name" value="GPCR_Rhodpsn"/>
</dbReference>
<dbReference type="GO" id="GO:0016020">
    <property type="term" value="C:membrane"/>
    <property type="evidence" value="ECO:0007669"/>
    <property type="project" value="UniProtKB-SubCell"/>
</dbReference>
<evidence type="ECO:0000256" key="3">
    <source>
        <dbReference type="ARBA" id="ARBA00022989"/>
    </source>
</evidence>